<dbReference type="AlphaFoldDB" id="A0A0T5NZ25"/>
<evidence type="ECO:0000313" key="8">
    <source>
        <dbReference type="Proteomes" id="UP000325785"/>
    </source>
</evidence>
<organism evidence="5 7">
    <name type="scientific">Roseovarius indicus</name>
    <dbReference type="NCBI Taxonomy" id="540747"/>
    <lineage>
        <taxon>Bacteria</taxon>
        <taxon>Pseudomonadati</taxon>
        <taxon>Pseudomonadota</taxon>
        <taxon>Alphaproteobacteria</taxon>
        <taxon>Rhodobacterales</taxon>
        <taxon>Roseobacteraceae</taxon>
        <taxon>Roseovarius</taxon>
    </lineage>
</organism>
<dbReference type="EMBL" id="LAXI01000034">
    <property type="protein sequence ID" value="KRS14136.1"/>
    <property type="molecule type" value="Genomic_DNA"/>
</dbReference>
<keyword evidence="7" id="KW-1185">Reference proteome</keyword>
<evidence type="ECO:0000313" key="7">
    <source>
        <dbReference type="Proteomes" id="UP000051401"/>
    </source>
</evidence>
<dbReference type="PANTHER" id="PTHR47870:SF1">
    <property type="entry name" value="CYTOCHROME C-TYPE BIOGENESIS PROTEIN CCMH"/>
    <property type="match status" value="1"/>
</dbReference>
<evidence type="ECO:0000313" key="6">
    <source>
        <dbReference type="EMBL" id="QEW29923.1"/>
    </source>
</evidence>
<dbReference type="KEGG" id="rid:RIdsm_05769"/>
<proteinExistence type="predicted"/>
<dbReference type="Proteomes" id="UP000051401">
    <property type="component" value="Unassembled WGS sequence"/>
</dbReference>
<feature type="repeat" description="TPR" evidence="3">
    <location>
        <begin position="151"/>
        <end position="184"/>
    </location>
</feature>
<dbReference type="STRING" id="540747.SAMN04488031_12425"/>
<dbReference type="GO" id="GO:0030313">
    <property type="term" value="C:cell envelope"/>
    <property type="evidence" value="ECO:0007669"/>
    <property type="project" value="UniProtKB-SubCell"/>
</dbReference>
<dbReference type="Gene3D" id="1.25.40.10">
    <property type="entry name" value="Tetratricopeptide repeat domain"/>
    <property type="match status" value="2"/>
</dbReference>
<reference evidence="6 8" key="2">
    <citation type="submission" date="2018-08" db="EMBL/GenBank/DDBJ databases">
        <title>Genetic Globetrotter - A new plasmid hitch-hiking vast phylogenetic and geographic distances.</title>
        <authorList>
            <person name="Vollmers J."/>
            <person name="Petersen J."/>
        </authorList>
    </citation>
    <scope>NUCLEOTIDE SEQUENCE [LARGE SCALE GENOMIC DNA]</scope>
    <source>
        <strain evidence="6 8">DSM 26383</strain>
        <plasmid evidence="6">pRIdsm_02</plasmid>
        <plasmid evidence="8">pridsm_02</plasmid>
    </source>
</reference>
<geneLocation type="plasmid" evidence="6">
    <name>pRIdsm_02</name>
</geneLocation>
<dbReference type="Proteomes" id="UP000325785">
    <property type="component" value="Plasmid pRIdsm_02"/>
</dbReference>
<reference evidence="5 7" key="1">
    <citation type="submission" date="2015-04" db="EMBL/GenBank/DDBJ databases">
        <title>The draft genome sequence of Roseovarius indicus B108T.</title>
        <authorList>
            <person name="Li G."/>
            <person name="Lai Q."/>
            <person name="Shao Z."/>
            <person name="Yan P."/>
        </authorList>
    </citation>
    <scope>NUCLEOTIDE SEQUENCE [LARGE SCALE GENOMIC DNA]</scope>
    <source>
        <strain evidence="5 7">B108</strain>
    </source>
</reference>
<dbReference type="OrthoDB" id="9815847at2"/>
<evidence type="ECO:0000256" key="2">
    <source>
        <dbReference type="ARBA" id="ARBA00022748"/>
    </source>
</evidence>
<accession>A0A0T5NZ25</accession>
<dbReference type="SUPFAM" id="SSF48452">
    <property type="entry name" value="TPR-like"/>
    <property type="match status" value="1"/>
</dbReference>
<dbReference type="InterPro" id="IPR011990">
    <property type="entry name" value="TPR-like_helical_dom_sf"/>
</dbReference>
<keyword evidence="6" id="KW-0614">Plasmid</keyword>
<gene>
    <name evidence="6" type="ORF">RIdsm_05769</name>
    <name evidence="5" type="ORF">XM52_27130</name>
</gene>
<name>A0A0T5NZ25_9RHOB</name>
<evidence type="ECO:0000313" key="5">
    <source>
        <dbReference type="EMBL" id="KRS14136.1"/>
    </source>
</evidence>
<evidence type="ECO:0000256" key="4">
    <source>
        <dbReference type="SAM" id="MobiDB-lite"/>
    </source>
</evidence>
<dbReference type="PANTHER" id="PTHR47870">
    <property type="entry name" value="CYTOCHROME C-TYPE BIOGENESIS PROTEIN CCMH"/>
    <property type="match status" value="1"/>
</dbReference>
<dbReference type="SMART" id="SM00028">
    <property type="entry name" value="TPR"/>
    <property type="match status" value="2"/>
</dbReference>
<dbReference type="PROSITE" id="PS50005">
    <property type="entry name" value="TPR"/>
    <property type="match status" value="1"/>
</dbReference>
<dbReference type="Pfam" id="PF13176">
    <property type="entry name" value="TPR_7"/>
    <property type="match status" value="1"/>
</dbReference>
<keyword evidence="3" id="KW-0802">TPR repeat</keyword>
<evidence type="ECO:0000256" key="1">
    <source>
        <dbReference type="ARBA" id="ARBA00004196"/>
    </source>
</evidence>
<dbReference type="NCBIfam" id="TIGR03142">
    <property type="entry name" value="cytochro_ccmI"/>
    <property type="match status" value="1"/>
</dbReference>
<dbReference type="GO" id="GO:0017004">
    <property type="term" value="P:cytochrome complex assembly"/>
    <property type="evidence" value="ECO:0007669"/>
    <property type="project" value="UniProtKB-KW"/>
</dbReference>
<feature type="region of interest" description="Disordered" evidence="4">
    <location>
        <begin position="360"/>
        <end position="383"/>
    </location>
</feature>
<dbReference type="InterPro" id="IPR019734">
    <property type="entry name" value="TPR_rpt"/>
</dbReference>
<sequence>MIWLVLGAMASITVLLFLSGLYRTGEVLNRKDGALVILKDQLSEIDTDQERNLISVTEADAARVEIKRRILAAGRLATRESSRASGRSTIFASAIATPLVAFALYSQIGSPQIESQPLASRAYETEEAANLAELTQKLKARLQADESGGPSEGWRLLGQTYMRMGRYDAAVDAFEHVAVRDDAGIATLLQFAEALIAAENGVVTPQAESVIERASEMDPDDPGPIFYRARILEQEGVPDEARALLIERLKRADRAYPWMELFLSVANRLGEQVGENPVTQADFIPDSRDARGPRAVDIEAAQDMSVEERSAFVRSMVDRLAARLLDDPDNLEGWLRLAEAYSVLGDFDAAQNAAGKARSLAESLPETDPTRAAATARLDRIKE</sequence>
<dbReference type="InterPro" id="IPR017560">
    <property type="entry name" value="Cyt_c_biogenesis_CcmI"/>
</dbReference>
<comment type="subcellular location">
    <subcellularLocation>
        <location evidence="1">Cell envelope</location>
    </subcellularLocation>
</comment>
<evidence type="ECO:0000256" key="3">
    <source>
        <dbReference type="PROSITE-ProRule" id="PRU00339"/>
    </source>
</evidence>
<protein>
    <submittedName>
        <fullName evidence="5">Cytochrome C biogenesis protein CycH</fullName>
    </submittedName>
    <submittedName>
        <fullName evidence="6">Cytochrome c-type biogenesis protein CcmI</fullName>
    </submittedName>
</protein>
<keyword evidence="2" id="KW-0201">Cytochrome c-type biogenesis</keyword>
<dbReference type="InterPro" id="IPR051263">
    <property type="entry name" value="C-type_cytochrome_biogenesis"/>
</dbReference>
<dbReference type="RefSeq" id="WP_057821532.1">
    <property type="nucleotide sequence ID" value="NZ_CP031600.1"/>
</dbReference>
<geneLocation type="plasmid" evidence="8">
    <name>pridsm_02</name>
</geneLocation>
<dbReference type="PATRIC" id="fig|540747.5.peg.4198"/>
<dbReference type="EMBL" id="CP031600">
    <property type="protein sequence ID" value="QEW29923.1"/>
    <property type="molecule type" value="Genomic_DNA"/>
</dbReference>